<proteinExistence type="predicted"/>
<gene>
    <name evidence="1" type="ORF">RM706_16220</name>
</gene>
<dbReference type="InterPro" id="IPR045607">
    <property type="entry name" value="DUF6452"/>
</dbReference>
<keyword evidence="2" id="KW-1185">Reference proteome</keyword>
<comment type="caution">
    <text evidence="1">The sequence shown here is derived from an EMBL/GenBank/DDBJ whole genome shotgun (WGS) entry which is preliminary data.</text>
</comment>
<accession>A0ABU3AEH1</accession>
<dbReference type="EMBL" id="JAVRHR010000007">
    <property type="protein sequence ID" value="MDT0608586.1"/>
    <property type="molecule type" value="Genomic_DNA"/>
</dbReference>
<dbReference type="Proteomes" id="UP001255246">
    <property type="component" value="Unassembled WGS sequence"/>
</dbReference>
<sequence>MKRIFPVLLIAVIVSYFSSCEKDDICVEGDTPFLVIGFYDAASEEEEDVFKSVPSLRIRAIDNDSIYSKTTAPVFTDRSTVSDSVLVPLRIDASTTTFEFIINSDDNDEDIETGTIDSLTFSYSVDSEYISRACGFIPNFNALDTTRQVYTTDWIKRISIVNENVERSNTIHVKIFH</sequence>
<evidence type="ECO:0000313" key="2">
    <source>
        <dbReference type="Proteomes" id="UP001255246"/>
    </source>
</evidence>
<dbReference type="Pfam" id="PF20050">
    <property type="entry name" value="DUF6452"/>
    <property type="match status" value="1"/>
</dbReference>
<protein>
    <submittedName>
        <fullName evidence="1">DUF6452 family protein</fullName>
    </submittedName>
</protein>
<evidence type="ECO:0000313" key="1">
    <source>
        <dbReference type="EMBL" id="MDT0608586.1"/>
    </source>
</evidence>
<reference evidence="1 2" key="1">
    <citation type="submission" date="2023-09" db="EMBL/GenBank/DDBJ databases">
        <authorList>
            <person name="Rey-Velasco X."/>
        </authorList>
    </citation>
    <scope>NUCLEOTIDE SEQUENCE [LARGE SCALE GENOMIC DNA]</scope>
    <source>
        <strain evidence="1 2">F388</strain>
    </source>
</reference>
<dbReference type="RefSeq" id="WP_311353322.1">
    <property type="nucleotide sequence ID" value="NZ_JAVRHR010000007.1"/>
</dbReference>
<name>A0ABU3AEH1_9FLAO</name>
<organism evidence="1 2">
    <name type="scientific">Croceitalea rosinachiae</name>
    <dbReference type="NCBI Taxonomy" id="3075596"/>
    <lineage>
        <taxon>Bacteria</taxon>
        <taxon>Pseudomonadati</taxon>
        <taxon>Bacteroidota</taxon>
        <taxon>Flavobacteriia</taxon>
        <taxon>Flavobacteriales</taxon>
        <taxon>Flavobacteriaceae</taxon>
        <taxon>Croceitalea</taxon>
    </lineage>
</organism>